<dbReference type="PANTHER" id="PTHR43257">
    <property type="entry name" value="PYRUVATE DEHYDROGENASE E1 COMPONENT BETA SUBUNIT"/>
    <property type="match status" value="1"/>
</dbReference>
<dbReference type="AlphaFoldDB" id="A0A9D1NBU3"/>
<dbReference type="GO" id="GO:0004591">
    <property type="term" value="F:oxoglutarate dehydrogenase (succinyl-transferring) activity"/>
    <property type="evidence" value="ECO:0007669"/>
    <property type="project" value="UniProtKB-EC"/>
</dbReference>
<dbReference type="InterPro" id="IPR009014">
    <property type="entry name" value="Transketo_C/PFOR_II"/>
</dbReference>
<evidence type="ECO:0000256" key="1">
    <source>
        <dbReference type="ARBA" id="ARBA00001964"/>
    </source>
</evidence>
<reference evidence="6" key="2">
    <citation type="journal article" date="2021" name="PeerJ">
        <title>Extensive microbial diversity within the chicken gut microbiome revealed by metagenomics and culture.</title>
        <authorList>
            <person name="Gilroy R."/>
            <person name="Ravi A."/>
            <person name="Getino M."/>
            <person name="Pursley I."/>
            <person name="Horton D.L."/>
            <person name="Alikhan N.F."/>
            <person name="Baker D."/>
            <person name="Gharbi K."/>
            <person name="Hall N."/>
            <person name="Watson M."/>
            <person name="Adriaenssens E.M."/>
            <person name="Foster-Nyarko E."/>
            <person name="Jarju S."/>
            <person name="Secka A."/>
            <person name="Antonio M."/>
            <person name="Oren A."/>
            <person name="Chaudhuri R.R."/>
            <person name="La Ragione R."/>
            <person name="Hildebrand F."/>
            <person name="Pallen M.J."/>
        </authorList>
    </citation>
    <scope>NUCLEOTIDE SEQUENCE</scope>
    <source>
        <strain evidence="6">23406</strain>
    </source>
</reference>
<dbReference type="Pfam" id="PF02779">
    <property type="entry name" value="Transket_pyr"/>
    <property type="match status" value="1"/>
</dbReference>
<dbReference type="InterPro" id="IPR001017">
    <property type="entry name" value="DH_E1"/>
</dbReference>
<keyword evidence="2" id="KW-0560">Oxidoreductase</keyword>
<comment type="caution">
    <text evidence="6">The sequence shown here is derived from an EMBL/GenBank/DDBJ whole genome shotgun (WGS) entry which is preliminary data.</text>
</comment>
<evidence type="ECO:0000259" key="5">
    <source>
        <dbReference type="SMART" id="SM00861"/>
    </source>
</evidence>
<evidence type="ECO:0000313" key="6">
    <source>
        <dbReference type="EMBL" id="HIU99642.1"/>
    </source>
</evidence>
<comment type="catalytic activity">
    <reaction evidence="4">
        <text>N(6)-[(R)-lipoyl]-L-lysyl-[protein] + 2-oxoglutarate + H(+) = N(6)-[(R)-S(8)-succinyldihydrolipoyl]-L-lysyl-[protein] + CO2</text>
        <dbReference type="Rhea" id="RHEA:12188"/>
        <dbReference type="Rhea" id="RHEA-COMP:10474"/>
        <dbReference type="Rhea" id="RHEA-COMP:20092"/>
        <dbReference type="ChEBI" id="CHEBI:15378"/>
        <dbReference type="ChEBI" id="CHEBI:16526"/>
        <dbReference type="ChEBI" id="CHEBI:16810"/>
        <dbReference type="ChEBI" id="CHEBI:83099"/>
        <dbReference type="ChEBI" id="CHEBI:83120"/>
        <dbReference type="EC" id="1.2.4.2"/>
    </reaction>
</comment>
<evidence type="ECO:0000313" key="7">
    <source>
        <dbReference type="Proteomes" id="UP000886891"/>
    </source>
</evidence>
<dbReference type="Pfam" id="PF00676">
    <property type="entry name" value="E1_dh"/>
    <property type="match status" value="2"/>
</dbReference>
<protein>
    <submittedName>
        <fullName evidence="6">Dehydrogenase</fullName>
    </submittedName>
</protein>
<evidence type="ECO:0000256" key="3">
    <source>
        <dbReference type="ARBA" id="ARBA00023052"/>
    </source>
</evidence>
<organism evidence="6 7">
    <name type="scientific">Candidatus Stercoripulliclostridium merdipullorum</name>
    <dbReference type="NCBI Taxonomy" id="2840952"/>
    <lineage>
        <taxon>Bacteria</taxon>
        <taxon>Bacillati</taxon>
        <taxon>Bacillota</taxon>
        <taxon>Clostridia</taxon>
        <taxon>Eubacteriales</taxon>
        <taxon>Candidatus Stercoripulliclostridium</taxon>
    </lineage>
</organism>
<dbReference type="CDD" id="cd02000">
    <property type="entry name" value="TPP_E1_PDC_ADC_BCADC"/>
    <property type="match status" value="1"/>
</dbReference>
<dbReference type="InterPro" id="IPR005475">
    <property type="entry name" value="Transketolase-like_Pyr-bd"/>
</dbReference>
<evidence type="ECO:0000256" key="2">
    <source>
        <dbReference type="ARBA" id="ARBA00023002"/>
    </source>
</evidence>
<dbReference type="PANTHER" id="PTHR43257:SF2">
    <property type="entry name" value="PYRUVATE DEHYDROGENASE E1 COMPONENT SUBUNIT BETA"/>
    <property type="match status" value="1"/>
</dbReference>
<dbReference type="SMART" id="SM00861">
    <property type="entry name" value="Transket_pyr"/>
    <property type="match status" value="1"/>
</dbReference>
<dbReference type="InterPro" id="IPR033248">
    <property type="entry name" value="Transketolase_C"/>
</dbReference>
<comment type="cofactor">
    <cofactor evidence="1">
        <name>thiamine diphosphate</name>
        <dbReference type="ChEBI" id="CHEBI:58937"/>
    </cofactor>
</comment>
<gene>
    <name evidence="6" type="ORF">IAB14_00845</name>
</gene>
<sequence length="793" mass="86474">MPKSRPILPHILQDNRKIRYAEVPVFAYRQSCKNPFDGYSRGELTGLYRDMCVIRSFETALKDVKEQGAHGGIEVSFHGPAHLSIGQEAVAVGMAFALKDEDKIFGSHRSHGEVIARALRQIATLDPAELEKRLQSFRGGCLFAKMSSVMPQGSLSARAELTFLYGMFAEIFARKDGFHGGMAGGMHVFFPPFGCYPNNAIVGASAPIAAGAALFNKVNGKPGVVVASVGDGAAGCGVVYEAMNFAAMAQYDELWEEKGKLPVIFHFVDNGYGMGGQTMGETMAYDRLVRLGAIAEDGFSAERIDGNDIFAVIDCFRRKRSRAEQGNPVLIDSVTYRTEGHSVSDRERYRTQEEVGAWQKQDPLARFGAELFAGGIADEKELAAIKREASEAVERAFRYAVDPSFSPYRNDADYLTNVTFSDRIRQFDDADQTYPATARSERIASKKRIGEGSLTIADALYEGVIQGFCRDKTLISYGEVARDWGGIAGVYEGLDEVLPYRRLFNSPVSEAAMVSVAVGYAMCGGGVIVDMMFSDFMARAGDEIFNQLAKWQAIGGGLLQMPVVLRVMVGNKYGTQHSQEWTGLVGHIPGLKVVYPVTPYDAKGLLNAALKGSDPVVFFESQKLYNMGERFCEVPREAYDVALGKPALRREGRDITILTVGASLYPALESAEMLSRQGIEAEVIDARSIVPFDYDPVVKSVNKTGRLLIAGESVTQGSILNEFAVQLTAACFAALKAPPKVLGARNTVAPPCEYADDYYPTAKSIAAQVLELTKCTSASDRSVGRKNQKTARR</sequence>
<name>A0A9D1NBU3_9FIRM</name>
<dbReference type="Gene3D" id="3.40.50.970">
    <property type="match status" value="2"/>
</dbReference>
<reference evidence="6" key="1">
    <citation type="submission" date="2020-10" db="EMBL/GenBank/DDBJ databases">
        <authorList>
            <person name="Gilroy R."/>
        </authorList>
    </citation>
    <scope>NUCLEOTIDE SEQUENCE</scope>
    <source>
        <strain evidence="6">23406</strain>
    </source>
</reference>
<dbReference type="InterPro" id="IPR029061">
    <property type="entry name" value="THDP-binding"/>
</dbReference>
<dbReference type="Gene3D" id="3.40.50.920">
    <property type="match status" value="1"/>
</dbReference>
<accession>A0A9D1NBU3</accession>
<feature type="domain" description="Transketolase-like pyrimidine-binding" evidence="5">
    <location>
        <begin position="454"/>
        <end position="627"/>
    </location>
</feature>
<evidence type="ECO:0000256" key="4">
    <source>
        <dbReference type="ARBA" id="ARBA00051911"/>
    </source>
</evidence>
<dbReference type="EMBL" id="DVOH01000010">
    <property type="protein sequence ID" value="HIU99642.1"/>
    <property type="molecule type" value="Genomic_DNA"/>
</dbReference>
<keyword evidence="3" id="KW-0786">Thiamine pyrophosphate</keyword>
<dbReference type="SUPFAM" id="SSF52518">
    <property type="entry name" value="Thiamin diphosphate-binding fold (THDP-binding)"/>
    <property type="match status" value="2"/>
</dbReference>
<dbReference type="SUPFAM" id="SSF52922">
    <property type="entry name" value="TK C-terminal domain-like"/>
    <property type="match status" value="1"/>
</dbReference>
<proteinExistence type="predicted"/>
<dbReference type="Proteomes" id="UP000886891">
    <property type="component" value="Unassembled WGS sequence"/>
</dbReference>
<dbReference type="Pfam" id="PF02780">
    <property type="entry name" value="Transketolase_C"/>
    <property type="match status" value="1"/>
</dbReference>